<feature type="domain" description="Reverse transcriptase zinc-binding" evidence="3">
    <location>
        <begin position="271"/>
        <end position="337"/>
    </location>
</feature>
<feature type="region of interest" description="Disordered" evidence="1">
    <location>
        <begin position="527"/>
        <end position="553"/>
    </location>
</feature>
<reference evidence="4" key="1">
    <citation type="journal article" date="2019" name="Sci. Rep.">
        <title>Draft genome of Tanacetum cinerariifolium, the natural source of mosquito coil.</title>
        <authorList>
            <person name="Yamashiro T."/>
            <person name="Shiraishi A."/>
            <person name="Satake H."/>
            <person name="Nakayama K."/>
        </authorList>
    </citation>
    <scope>NUCLEOTIDE SEQUENCE</scope>
</reference>
<name>A0A6L2LCE0_TANCI</name>
<dbReference type="AlphaFoldDB" id="A0A6L2LCE0"/>
<feature type="region of interest" description="Disordered" evidence="1">
    <location>
        <begin position="650"/>
        <end position="677"/>
    </location>
</feature>
<dbReference type="EMBL" id="BKCJ010004064">
    <property type="protein sequence ID" value="GEU58809.1"/>
    <property type="molecule type" value="Genomic_DNA"/>
</dbReference>
<keyword evidence="4" id="KW-0695">RNA-directed DNA polymerase</keyword>
<dbReference type="PANTHER" id="PTHR33116">
    <property type="entry name" value="REVERSE TRANSCRIPTASE ZINC-BINDING DOMAIN-CONTAINING PROTEIN-RELATED-RELATED"/>
    <property type="match status" value="1"/>
</dbReference>
<accession>A0A6L2LCE0</accession>
<evidence type="ECO:0000256" key="1">
    <source>
        <dbReference type="SAM" id="MobiDB-lite"/>
    </source>
</evidence>
<keyword evidence="4" id="KW-0548">Nucleotidyltransferase</keyword>
<evidence type="ECO:0000259" key="2">
    <source>
        <dbReference type="Pfam" id="PF00078"/>
    </source>
</evidence>
<feature type="compositionally biased region" description="Basic and acidic residues" evidence="1">
    <location>
        <begin position="534"/>
        <end position="553"/>
    </location>
</feature>
<dbReference type="PANTHER" id="PTHR33116:SF79">
    <property type="entry name" value="REVERSE TRANSCRIPTASE DOMAIN, ZINC FINGER, CCHC-TYPE-RELATED"/>
    <property type="match status" value="1"/>
</dbReference>
<dbReference type="InterPro" id="IPR000477">
    <property type="entry name" value="RT_dom"/>
</dbReference>
<comment type="caution">
    <text evidence="4">The sequence shown here is derived from an EMBL/GenBank/DDBJ whole genome shotgun (WGS) entry which is preliminary data.</text>
</comment>
<dbReference type="Pfam" id="PF13966">
    <property type="entry name" value="zf-RVT"/>
    <property type="match status" value="1"/>
</dbReference>
<evidence type="ECO:0000259" key="3">
    <source>
        <dbReference type="Pfam" id="PF13966"/>
    </source>
</evidence>
<organism evidence="4">
    <name type="scientific">Tanacetum cinerariifolium</name>
    <name type="common">Dalmatian daisy</name>
    <name type="synonym">Chrysanthemum cinerariifolium</name>
    <dbReference type="NCBI Taxonomy" id="118510"/>
    <lineage>
        <taxon>Eukaryota</taxon>
        <taxon>Viridiplantae</taxon>
        <taxon>Streptophyta</taxon>
        <taxon>Embryophyta</taxon>
        <taxon>Tracheophyta</taxon>
        <taxon>Spermatophyta</taxon>
        <taxon>Magnoliopsida</taxon>
        <taxon>eudicotyledons</taxon>
        <taxon>Gunneridae</taxon>
        <taxon>Pentapetalae</taxon>
        <taxon>asterids</taxon>
        <taxon>campanulids</taxon>
        <taxon>Asterales</taxon>
        <taxon>Asteraceae</taxon>
        <taxon>Asteroideae</taxon>
        <taxon>Anthemideae</taxon>
        <taxon>Anthemidinae</taxon>
        <taxon>Tanacetum</taxon>
    </lineage>
</organism>
<dbReference type="GO" id="GO:0003964">
    <property type="term" value="F:RNA-directed DNA polymerase activity"/>
    <property type="evidence" value="ECO:0007669"/>
    <property type="project" value="UniProtKB-KW"/>
</dbReference>
<proteinExistence type="predicted"/>
<gene>
    <name evidence="4" type="ORF">Tci_030787</name>
</gene>
<sequence length="1122" mass="126580">MTACTTRKGAFVNVKARFKSLLNVEEMVAGVDNVRGNRAVRTSVKKPRIYIEIPNFILGDWSDANLKGIISILKCFFLASGLQINIHKSQVLGVGVPRLIVERAASNLGCSIMQNQFRYLGVLVGACMSRKKAWDDIVTKLRSRLSKWKVKTLSIGGRLTLLKSVLGASPLYSMSIFKAPKGVLKELEAVRRQFFYGADHLDNKITWAAWNKILASKQKGGLGVSSFHALNRALLLKWVWRFVSQDGSLWSRVIQAIYGNTITNHQFMPSHSEPSRWVRYIPIKINVFAWRARRDCLPTRVNLMRRGVTLDSVNCPFCNTDEEDIHHVLFRCEVATAVMRRVCRWWTLDWQPWSSFSDWNAWFSNVRFFSKVKRVLEGVFCVAWWSLWKLRNCTIFDVSPPFRSEIFDDIVYDYYDEKFPDKAASTRFGAPLVDNERSRDVNSQANDTCRLGLPPHAWHEAAFTRIARVWGDVMFPKKCNENNNNLVAGKGGKDYGEDLEDEDDIFDDGSECDIFLHQDFDNYQGEGGWIGDGVSDKDPGEHHDKDSPEKGRVDDISEFSKNLVDFECHANLLASPNKDNWVCQSPTHSSKNTHISDTLDRTKMSPGNCNFDKVYSRKVVVNNVTSREQRYVPISPTSIVDISDATSHHVQHMPAPDKTKTTTGPIAKTLNSPIMDPSLIKTSPSKQCLQAQPKQKKTTKTTKNVKKIASLKLIHPAIGINLQTTKRKIPLSHTSNTAASSSFHNTSISNNDYSIQRCKTRLLKNATFTNIIIINEIQKTIDIGSSIGYDLAGKEEMESKYNKDDSSFIHSLWGFRSCGFAIKKSDGNSSGIIAIWNKSMFMEQNAVYGDVFLAAYGQWIHFNTPCLMIIVCAPQEFECKVALWNNLSNLVTNFNSPSLVFRDFNEVREEAERLGSIFVIGWATKKNERLFFLKVDFEKAFDSLDWKFLDHIMEQIGFYSAYASVLINGSPTKEFKINKGLRQGDPLSPFLFIFAAEALHVSLQEAKMKNVFQGVKLLRFEMGDHGLTGRRTVFIHSKPTSYAGVAGASLSEPLKGKANFRPLVSNNLCDGVDLIIPNKVVDMGWSSFARCLIEVKADVALKDNITIGIPLPDGMGFFKETV</sequence>
<protein>
    <submittedName>
        <fullName evidence="4">RNA-directed DNA polymerase, eukaryota</fullName>
    </submittedName>
</protein>
<dbReference type="InterPro" id="IPR026960">
    <property type="entry name" value="RVT-Znf"/>
</dbReference>
<dbReference type="Pfam" id="PF00078">
    <property type="entry name" value="RVT_1"/>
    <property type="match status" value="1"/>
</dbReference>
<feature type="domain" description="Reverse transcriptase" evidence="2">
    <location>
        <begin position="887"/>
        <end position="1007"/>
    </location>
</feature>
<feature type="compositionally biased region" description="Polar residues" evidence="1">
    <location>
        <begin position="661"/>
        <end position="672"/>
    </location>
</feature>
<evidence type="ECO:0000313" key="4">
    <source>
        <dbReference type="EMBL" id="GEU58809.1"/>
    </source>
</evidence>
<keyword evidence="4" id="KW-0808">Transferase</keyword>